<reference evidence="3 4" key="1">
    <citation type="submission" date="2015-03" db="EMBL/GenBank/DDBJ databases">
        <authorList>
            <person name="McCorrison J."/>
            <person name="Sanka R."/>
            <person name="Adams M."/>
            <person name="Brinkac L."/>
            <person name="Nierman W."/>
            <person name="Sutton G."/>
            <person name="Nelson K."/>
            <person name="Kiedrowski L."/>
            <person name="Guerrero D."/>
            <person name="Bonomo R."/>
        </authorList>
    </citation>
    <scope>NUCLEOTIDE SEQUENCE [LARGE SCALE GENOMIC DNA]</scope>
    <source>
        <strain evidence="3 4">35699</strain>
    </source>
</reference>
<evidence type="ECO:0000256" key="2">
    <source>
        <dbReference type="SAM" id="Phobius"/>
    </source>
</evidence>
<evidence type="ECO:0000313" key="3">
    <source>
        <dbReference type="EMBL" id="KJN17653.1"/>
    </source>
</evidence>
<dbReference type="RefSeq" id="WP_045286778.1">
    <property type="nucleotide sequence ID" value="NZ_JZYX01000070.1"/>
</dbReference>
<accession>A0A0F1A7C2</accession>
<dbReference type="OrthoDB" id="6631732at2"/>
<comment type="caution">
    <text evidence="3">The sequence shown here is derived from an EMBL/GenBank/DDBJ whole genome shotgun (WGS) entry which is preliminary data.</text>
</comment>
<evidence type="ECO:0000313" key="4">
    <source>
        <dbReference type="Proteomes" id="UP000033352"/>
    </source>
</evidence>
<dbReference type="AlphaFoldDB" id="A0A0F1A7C2"/>
<name>A0A0F1A7C2_9ENTR</name>
<keyword evidence="2" id="KW-0472">Membrane</keyword>
<feature type="transmembrane region" description="Helical" evidence="2">
    <location>
        <begin position="28"/>
        <end position="48"/>
    </location>
</feature>
<feature type="region of interest" description="Disordered" evidence="1">
    <location>
        <begin position="81"/>
        <end position="101"/>
    </location>
</feature>
<keyword evidence="2" id="KW-1133">Transmembrane helix</keyword>
<keyword evidence="2" id="KW-0812">Transmembrane</keyword>
<dbReference type="PATRIC" id="fig|1619248.3.peg.4657"/>
<protein>
    <submittedName>
        <fullName evidence="3">Uncharacterized protein</fullName>
    </submittedName>
</protein>
<gene>
    <name evidence="3" type="ORF">SS37_23325</name>
</gene>
<proteinExistence type="predicted"/>
<dbReference type="Proteomes" id="UP000033352">
    <property type="component" value="Unassembled WGS sequence"/>
</dbReference>
<sequence>MSDKKEVYPCGGDMFIRPDMPVTFWRCVWGGFLWLTYGTGCVLTGYYISSGLSLPSRAETAPQAYYLSDAHYVYKKRPLPVPEEEGEETVFEERADEPPATPEAAEINADLRARVKQAMADIDRQ</sequence>
<evidence type="ECO:0000256" key="1">
    <source>
        <dbReference type="SAM" id="MobiDB-lite"/>
    </source>
</evidence>
<organism evidence="3 4">
    <name type="scientific">Enterobacter sichuanensis</name>
    <dbReference type="NCBI Taxonomy" id="2071710"/>
    <lineage>
        <taxon>Bacteria</taxon>
        <taxon>Pseudomonadati</taxon>
        <taxon>Pseudomonadota</taxon>
        <taxon>Gammaproteobacteria</taxon>
        <taxon>Enterobacterales</taxon>
        <taxon>Enterobacteriaceae</taxon>
        <taxon>Enterobacter</taxon>
        <taxon>Enterobacter cloacae complex</taxon>
    </lineage>
</organism>
<dbReference type="EMBL" id="JZYX01000070">
    <property type="protein sequence ID" value="KJN17653.1"/>
    <property type="molecule type" value="Genomic_DNA"/>
</dbReference>